<keyword evidence="1 4" id="KW-0597">Phosphoprotein</keyword>
<dbReference type="GO" id="GO:0006355">
    <property type="term" value="P:regulation of DNA-templated transcription"/>
    <property type="evidence" value="ECO:0007669"/>
    <property type="project" value="InterPro"/>
</dbReference>
<feature type="modified residue" description="4-aspartylphosphate" evidence="4">
    <location>
        <position position="53"/>
    </location>
</feature>
<dbReference type="OrthoDB" id="9790442at2"/>
<dbReference type="InterPro" id="IPR001789">
    <property type="entry name" value="Sig_transdc_resp-reg_receiver"/>
</dbReference>
<dbReference type="Gene3D" id="1.10.10.10">
    <property type="entry name" value="Winged helix-like DNA-binding domain superfamily/Winged helix DNA-binding domain"/>
    <property type="match status" value="1"/>
</dbReference>
<keyword evidence="9" id="KW-1185">Reference proteome</keyword>
<dbReference type="Gene3D" id="6.10.250.690">
    <property type="match status" value="1"/>
</dbReference>
<reference evidence="8 9" key="1">
    <citation type="submission" date="2018-07" db="EMBL/GenBank/DDBJ databases">
        <title>Genomic Encyclopedia of Type Strains, Phase III (KMG-III): the genomes of soil and plant-associated and newly described type strains.</title>
        <authorList>
            <person name="Whitman W."/>
        </authorList>
    </citation>
    <scope>NUCLEOTIDE SEQUENCE [LARGE SCALE GENOMIC DNA]</scope>
    <source>
        <strain evidence="8 9">CECT 7958</strain>
    </source>
</reference>
<evidence type="ECO:0000256" key="3">
    <source>
        <dbReference type="ARBA" id="ARBA00023125"/>
    </source>
</evidence>
<dbReference type="SUPFAM" id="SSF46894">
    <property type="entry name" value="C-terminal effector domain of the bipartite response regulators"/>
    <property type="match status" value="1"/>
</dbReference>
<gene>
    <name evidence="8" type="ORF">DFQ08_101846</name>
</gene>
<dbReference type="AlphaFoldDB" id="A0A368ZQ38"/>
<dbReference type="InterPro" id="IPR016032">
    <property type="entry name" value="Sig_transdc_resp-reg_C-effctor"/>
</dbReference>
<dbReference type="Proteomes" id="UP000253436">
    <property type="component" value="Unassembled WGS sequence"/>
</dbReference>
<dbReference type="PROSITE" id="PS51755">
    <property type="entry name" value="OMPR_PHOB"/>
    <property type="match status" value="1"/>
</dbReference>
<dbReference type="PANTHER" id="PTHR48111">
    <property type="entry name" value="REGULATOR OF RPOS"/>
    <property type="match status" value="1"/>
</dbReference>
<dbReference type="InterPro" id="IPR001867">
    <property type="entry name" value="OmpR/PhoB-type_DNA-bd"/>
</dbReference>
<keyword evidence="3 5" id="KW-0238">DNA-binding</keyword>
<feature type="DNA-binding region" description="OmpR/PhoB-type" evidence="5">
    <location>
        <begin position="134"/>
        <end position="231"/>
    </location>
</feature>
<dbReference type="SMART" id="SM00862">
    <property type="entry name" value="Trans_reg_C"/>
    <property type="match status" value="1"/>
</dbReference>
<dbReference type="Pfam" id="PF00072">
    <property type="entry name" value="Response_reg"/>
    <property type="match status" value="1"/>
</dbReference>
<dbReference type="InterPro" id="IPR039420">
    <property type="entry name" value="WalR-like"/>
</dbReference>
<evidence type="ECO:0000256" key="2">
    <source>
        <dbReference type="ARBA" id="ARBA00023012"/>
    </source>
</evidence>
<evidence type="ECO:0000256" key="4">
    <source>
        <dbReference type="PROSITE-ProRule" id="PRU00169"/>
    </source>
</evidence>
<accession>A0A368ZQ38</accession>
<dbReference type="InterPro" id="IPR011006">
    <property type="entry name" value="CheY-like_superfamily"/>
</dbReference>
<feature type="domain" description="Response regulatory" evidence="6">
    <location>
        <begin position="4"/>
        <end position="118"/>
    </location>
</feature>
<comment type="caution">
    <text evidence="8">The sequence shown here is derived from an EMBL/GenBank/DDBJ whole genome shotgun (WGS) entry which is preliminary data.</text>
</comment>
<feature type="domain" description="OmpR/PhoB-type" evidence="7">
    <location>
        <begin position="134"/>
        <end position="231"/>
    </location>
</feature>
<dbReference type="GO" id="GO:0005829">
    <property type="term" value="C:cytosol"/>
    <property type="evidence" value="ECO:0007669"/>
    <property type="project" value="TreeGrafter"/>
</dbReference>
<dbReference type="GO" id="GO:0000976">
    <property type="term" value="F:transcription cis-regulatory region binding"/>
    <property type="evidence" value="ECO:0007669"/>
    <property type="project" value="TreeGrafter"/>
</dbReference>
<dbReference type="Pfam" id="PF00486">
    <property type="entry name" value="Trans_reg_C"/>
    <property type="match status" value="1"/>
</dbReference>
<evidence type="ECO:0000259" key="6">
    <source>
        <dbReference type="PROSITE" id="PS50110"/>
    </source>
</evidence>
<evidence type="ECO:0000256" key="5">
    <source>
        <dbReference type="PROSITE-ProRule" id="PRU01091"/>
    </source>
</evidence>
<dbReference type="GO" id="GO:0032993">
    <property type="term" value="C:protein-DNA complex"/>
    <property type="evidence" value="ECO:0007669"/>
    <property type="project" value="TreeGrafter"/>
</dbReference>
<evidence type="ECO:0000313" key="8">
    <source>
        <dbReference type="EMBL" id="RCW94043.1"/>
    </source>
</evidence>
<dbReference type="PROSITE" id="PS50110">
    <property type="entry name" value="RESPONSE_REGULATORY"/>
    <property type="match status" value="1"/>
</dbReference>
<dbReference type="GO" id="GO:0000156">
    <property type="term" value="F:phosphorelay response regulator activity"/>
    <property type="evidence" value="ECO:0007669"/>
    <property type="project" value="TreeGrafter"/>
</dbReference>
<dbReference type="CDD" id="cd17574">
    <property type="entry name" value="REC_OmpR"/>
    <property type="match status" value="1"/>
</dbReference>
<protein>
    <submittedName>
        <fullName evidence="8">DNA-binding response OmpR family regulator</fullName>
    </submittedName>
</protein>
<dbReference type="SUPFAM" id="SSF52172">
    <property type="entry name" value="CheY-like"/>
    <property type="match status" value="1"/>
</dbReference>
<dbReference type="PANTHER" id="PTHR48111:SF40">
    <property type="entry name" value="PHOSPHATE REGULON TRANSCRIPTIONAL REGULATORY PROTEIN PHOB"/>
    <property type="match status" value="1"/>
</dbReference>
<name>A0A368ZQ38_9FLAO</name>
<proteinExistence type="predicted"/>
<dbReference type="Gene3D" id="3.40.50.2300">
    <property type="match status" value="1"/>
</dbReference>
<dbReference type="EMBL" id="QPJO01000001">
    <property type="protein sequence ID" value="RCW94043.1"/>
    <property type="molecule type" value="Genomic_DNA"/>
</dbReference>
<dbReference type="CDD" id="cd00383">
    <property type="entry name" value="trans_reg_C"/>
    <property type="match status" value="1"/>
</dbReference>
<dbReference type="InterPro" id="IPR036388">
    <property type="entry name" value="WH-like_DNA-bd_sf"/>
</dbReference>
<organism evidence="8 9">
    <name type="scientific">Winogradskyella arenosi</name>
    <dbReference type="NCBI Taxonomy" id="533325"/>
    <lineage>
        <taxon>Bacteria</taxon>
        <taxon>Pseudomonadati</taxon>
        <taxon>Bacteroidota</taxon>
        <taxon>Flavobacteriia</taxon>
        <taxon>Flavobacteriales</taxon>
        <taxon>Flavobacteriaceae</taxon>
        <taxon>Winogradskyella</taxon>
    </lineage>
</organism>
<evidence type="ECO:0000313" key="9">
    <source>
        <dbReference type="Proteomes" id="UP000253436"/>
    </source>
</evidence>
<sequence>MEKRILLADDDIDFGAALKKYLELNKFEVIWAKDGTEALELFKMHTYDICIIDVMMPLMDGFQLSRKISKINNETPFLFVTARKTKEDRIKGLSLGADDYITKPFEVEELILRINNIIKRTTQQKTIRLDTENESLISIANFQLDVVNLTLTLAETTSKITEKEAQLIYFLFKNKNTLIPREEILAKVWGHSNFFSGRSMDVFISRIRKHLKADPSISIKSYRGAGLEFRIDNNYN</sequence>
<keyword evidence="2" id="KW-0902">Two-component regulatory system</keyword>
<evidence type="ECO:0000259" key="7">
    <source>
        <dbReference type="PROSITE" id="PS51755"/>
    </source>
</evidence>
<dbReference type="RefSeq" id="WP_114308518.1">
    <property type="nucleotide sequence ID" value="NZ_QPJO01000001.1"/>
</dbReference>
<evidence type="ECO:0000256" key="1">
    <source>
        <dbReference type="ARBA" id="ARBA00022553"/>
    </source>
</evidence>
<dbReference type="SMART" id="SM00448">
    <property type="entry name" value="REC"/>
    <property type="match status" value="1"/>
</dbReference>